<evidence type="ECO:0000313" key="1">
    <source>
        <dbReference type="EMBL" id="ANW92482.1"/>
    </source>
</evidence>
<dbReference type="EMBL" id="FEVP01000012">
    <property type="protein sequence ID" value="CWP77241.1"/>
    <property type="molecule type" value="Genomic_DNA"/>
</dbReference>
<dbReference type="EMBL" id="CP012393">
    <property type="protein sequence ID" value="ANW92482.1"/>
    <property type="molecule type" value="Genomic_DNA"/>
</dbReference>
<dbReference type="Proteomes" id="UP000283666">
    <property type="component" value="Unassembled WGS sequence"/>
</dbReference>
<reference evidence="1 7" key="1">
    <citation type="submission" date="2015-07" db="EMBL/GenBank/DDBJ databases">
        <title>Comparative genome sequencing reveals within-host evolution of Neisseria meningitidis during.</title>
        <authorList>
            <person name="Klughammer J."/>
            <person name="Dittrich M."/>
            <person name="Mueller T."/>
            <person name="Blom J."/>
            <person name="Goesmann A."/>
            <person name="Vogel U."/>
            <person name="Frosch M."/>
            <person name="Bock C."/>
            <person name="Schoen C."/>
        </authorList>
    </citation>
    <scope>NUCLEOTIDE SEQUENCE [LARGE SCALE GENOMIC DNA]</scope>
    <source>
        <strain evidence="1 7">DE8555</strain>
    </source>
</reference>
<evidence type="ECO:0000313" key="3">
    <source>
        <dbReference type="EMBL" id="CWU07377.1"/>
    </source>
</evidence>
<evidence type="ECO:0000313" key="5">
    <source>
        <dbReference type="Proteomes" id="UP000069876"/>
    </source>
</evidence>
<protein>
    <submittedName>
        <fullName evidence="3">Uncharacterized protein</fullName>
    </submittedName>
</protein>
<evidence type="ECO:0000313" key="7">
    <source>
        <dbReference type="Proteomes" id="UP000092966"/>
    </source>
</evidence>
<dbReference type="AlphaFoldDB" id="A0A0E1IEX3"/>
<dbReference type="EMBL" id="NWZY01000032">
    <property type="protein sequence ID" value="RQK77020.1"/>
    <property type="molecule type" value="Genomic_DNA"/>
</dbReference>
<dbReference type="OMA" id="CIYIDRI"/>
<dbReference type="InterPro" id="IPR016767">
    <property type="entry name" value="UCP019853"/>
</dbReference>
<reference evidence="4 8" key="3">
    <citation type="submission" date="2017-09" db="EMBL/GenBank/DDBJ databases">
        <title>Phenotypic and genotypic characterization of Colombian isolates of Neisseria meningitidis recovered from invasive disease.</title>
        <authorList>
            <person name="Duarte C."/>
            <person name="Gabastou J.M."/>
            <person name="Moreno J."/>
        </authorList>
    </citation>
    <scope>NUCLEOTIDE SEQUENCE [LARGE SCALE GENOMIC DNA]</scope>
    <source>
        <strain evidence="4 8">INS-Nm1012</strain>
    </source>
</reference>
<evidence type="ECO:0000313" key="2">
    <source>
        <dbReference type="EMBL" id="CWP77241.1"/>
    </source>
</evidence>
<dbReference type="PIRSF" id="PIRSF019853">
    <property type="entry name" value="UCP019853"/>
    <property type="match status" value="1"/>
</dbReference>
<dbReference type="Proteomes" id="UP000072443">
    <property type="component" value="Unassembled WGS sequence"/>
</dbReference>
<proteinExistence type="predicted"/>
<sequence>MLYKCKIKKLDNTIEEAVLIEINGYELHCFISYCPFKIFENQFYEVELSYEIFNDYILDKSTSNIGFRKIDDSFKYEITAELKNNHLTLQNIQFEEDEYLINYSYLDNCLVTLTVDRISVSFIREIQAA</sequence>
<dbReference type="EMBL" id="FFEF01000012">
    <property type="protein sequence ID" value="CWU07377.1"/>
    <property type="molecule type" value="Genomic_DNA"/>
</dbReference>
<organism evidence="3 5">
    <name type="scientific">Neisseria meningitidis</name>
    <dbReference type="NCBI Taxonomy" id="487"/>
    <lineage>
        <taxon>Bacteria</taxon>
        <taxon>Pseudomonadati</taxon>
        <taxon>Pseudomonadota</taxon>
        <taxon>Betaproteobacteria</taxon>
        <taxon>Neisseriales</taxon>
        <taxon>Neisseriaceae</taxon>
        <taxon>Neisseria</taxon>
    </lineage>
</organism>
<name>A0A0E1IEX3_NEIME</name>
<accession>A0A0E1IEX3</accession>
<evidence type="ECO:0000313" key="6">
    <source>
        <dbReference type="Proteomes" id="UP000072443"/>
    </source>
</evidence>
<evidence type="ECO:0000313" key="4">
    <source>
        <dbReference type="EMBL" id="RQK77020.1"/>
    </source>
</evidence>
<reference evidence="5 6" key="2">
    <citation type="submission" date="2016-02" db="EMBL/GenBank/DDBJ databases">
        <authorList>
            <consortium name="Pathogen Informatics"/>
        </authorList>
    </citation>
    <scope>NUCLEOTIDE SEQUENCE [LARGE SCALE GENOMIC DNA]</scope>
    <source>
        <strain evidence="2 6">2842STDY5881269</strain>
        <strain evidence="3 5">2842STDY5881531</strain>
    </source>
</reference>
<gene>
    <name evidence="4" type="ORF">COH52_10205</name>
    <name evidence="1" type="ORF">DE8555_1950</name>
    <name evidence="2" type="ORF">ERS514591_01201</name>
    <name evidence="3" type="ORF">ERS514851_01207</name>
</gene>
<dbReference type="Proteomes" id="UP000069876">
    <property type="component" value="Unassembled WGS sequence"/>
</dbReference>
<dbReference type="GeneID" id="93386876"/>
<evidence type="ECO:0000313" key="8">
    <source>
        <dbReference type="Proteomes" id="UP000283666"/>
    </source>
</evidence>
<dbReference type="Proteomes" id="UP000092966">
    <property type="component" value="Chromosome"/>
</dbReference>
<dbReference type="RefSeq" id="WP_000965859.1">
    <property type="nucleotide sequence ID" value="NZ_CFHX01000029.1"/>
</dbReference>